<reference evidence="1 2" key="1">
    <citation type="journal article" date="2019" name="Sci. Rep.">
        <title>Orb-weaving spider Araneus ventricosus genome elucidates the spidroin gene catalogue.</title>
        <authorList>
            <person name="Kono N."/>
            <person name="Nakamura H."/>
            <person name="Ohtoshi R."/>
            <person name="Moran D.A.P."/>
            <person name="Shinohara A."/>
            <person name="Yoshida Y."/>
            <person name="Fujiwara M."/>
            <person name="Mori M."/>
            <person name="Tomita M."/>
            <person name="Arakawa K."/>
        </authorList>
    </citation>
    <scope>NUCLEOTIDE SEQUENCE [LARGE SCALE GENOMIC DNA]</scope>
</reference>
<sequence>MVGKMAFLATEIISNFLRSLSLSFVLNAQSLPPPSEWDQERVTTPNGSSNRYWHSAKSTVLDGGTATLNSLLMLYWILMHAATVLWGRLGAIYSFGGVKTPAGLLSLRVSWYTAGGES</sequence>
<comment type="caution">
    <text evidence="1">The sequence shown here is derived from an EMBL/GenBank/DDBJ whole genome shotgun (WGS) entry which is preliminary data.</text>
</comment>
<organism evidence="1 2">
    <name type="scientific">Araneus ventricosus</name>
    <name type="common">Orbweaver spider</name>
    <name type="synonym">Epeira ventricosa</name>
    <dbReference type="NCBI Taxonomy" id="182803"/>
    <lineage>
        <taxon>Eukaryota</taxon>
        <taxon>Metazoa</taxon>
        <taxon>Ecdysozoa</taxon>
        <taxon>Arthropoda</taxon>
        <taxon>Chelicerata</taxon>
        <taxon>Arachnida</taxon>
        <taxon>Araneae</taxon>
        <taxon>Araneomorphae</taxon>
        <taxon>Entelegynae</taxon>
        <taxon>Araneoidea</taxon>
        <taxon>Araneidae</taxon>
        <taxon>Araneus</taxon>
    </lineage>
</organism>
<evidence type="ECO:0000313" key="1">
    <source>
        <dbReference type="EMBL" id="GBM60896.1"/>
    </source>
</evidence>
<keyword evidence="2" id="KW-1185">Reference proteome</keyword>
<name>A0A4Y2H7K4_ARAVE</name>
<evidence type="ECO:0000313" key="2">
    <source>
        <dbReference type="Proteomes" id="UP000499080"/>
    </source>
</evidence>
<dbReference type="AlphaFoldDB" id="A0A4Y2H7K4"/>
<accession>A0A4Y2H7K4</accession>
<protein>
    <submittedName>
        <fullName evidence="1">Uncharacterized protein</fullName>
    </submittedName>
</protein>
<dbReference type="Proteomes" id="UP000499080">
    <property type="component" value="Unassembled WGS sequence"/>
</dbReference>
<gene>
    <name evidence="1" type="ORF">AVEN_235158_1</name>
</gene>
<dbReference type="EMBL" id="BGPR01001744">
    <property type="protein sequence ID" value="GBM60896.1"/>
    <property type="molecule type" value="Genomic_DNA"/>
</dbReference>
<proteinExistence type="predicted"/>